<keyword evidence="2" id="KW-0732">Signal</keyword>
<keyword evidence="1" id="KW-1133">Transmembrane helix</keyword>
<dbReference type="Proteomes" id="UP001596496">
    <property type="component" value="Unassembled WGS sequence"/>
</dbReference>
<reference evidence="5" key="1">
    <citation type="journal article" date="2019" name="Int. J. Syst. Evol. Microbiol.">
        <title>The Global Catalogue of Microorganisms (GCM) 10K type strain sequencing project: providing services to taxonomists for standard genome sequencing and annotation.</title>
        <authorList>
            <consortium name="The Broad Institute Genomics Platform"/>
            <consortium name="The Broad Institute Genome Sequencing Center for Infectious Disease"/>
            <person name="Wu L."/>
            <person name="Ma J."/>
        </authorList>
    </citation>
    <scope>NUCLEOTIDE SEQUENCE [LARGE SCALE GENOMIC DNA]</scope>
    <source>
        <strain evidence="5">CECT 7649</strain>
    </source>
</reference>
<dbReference type="GO" id="GO:0016787">
    <property type="term" value="F:hydrolase activity"/>
    <property type="evidence" value="ECO:0007669"/>
    <property type="project" value="UniProtKB-KW"/>
</dbReference>
<feature type="signal peptide" evidence="2">
    <location>
        <begin position="1"/>
        <end position="24"/>
    </location>
</feature>
<feature type="transmembrane region" description="Helical" evidence="1">
    <location>
        <begin position="390"/>
        <end position="412"/>
    </location>
</feature>
<evidence type="ECO:0000313" key="5">
    <source>
        <dbReference type="Proteomes" id="UP001596496"/>
    </source>
</evidence>
<evidence type="ECO:0000256" key="1">
    <source>
        <dbReference type="SAM" id="Phobius"/>
    </source>
</evidence>
<dbReference type="InterPro" id="IPR050491">
    <property type="entry name" value="AmpC-like"/>
</dbReference>
<dbReference type="Pfam" id="PF00144">
    <property type="entry name" value="Beta-lactamase"/>
    <property type="match status" value="1"/>
</dbReference>
<comment type="caution">
    <text evidence="4">The sequence shown here is derived from an EMBL/GenBank/DDBJ whole genome shotgun (WGS) entry which is preliminary data.</text>
</comment>
<keyword evidence="1" id="KW-0812">Transmembrane</keyword>
<keyword evidence="4" id="KW-0378">Hydrolase</keyword>
<dbReference type="EMBL" id="JBHTCG010000005">
    <property type="protein sequence ID" value="MFC7382467.1"/>
    <property type="molecule type" value="Genomic_DNA"/>
</dbReference>
<evidence type="ECO:0000259" key="3">
    <source>
        <dbReference type="Pfam" id="PF00144"/>
    </source>
</evidence>
<feature type="domain" description="Beta-lactamase-related" evidence="3">
    <location>
        <begin position="61"/>
        <end position="365"/>
    </location>
</feature>
<gene>
    <name evidence="4" type="ORF">ACFQSB_09660</name>
</gene>
<dbReference type="Gene3D" id="3.40.710.10">
    <property type="entry name" value="DD-peptidase/beta-lactamase superfamily"/>
    <property type="match status" value="1"/>
</dbReference>
<keyword evidence="1" id="KW-0472">Membrane</keyword>
<protein>
    <submittedName>
        <fullName evidence="4">Serine hydrolase domain-containing protein</fullName>
        <ecNumber evidence="4">3.-.-.-</ecNumber>
    </submittedName>
</protein>
<dbReference type="PANTHER" id="PTHR46825:SF15">
    <property type="entry name" value="BETA-LACTAMASE-RELATED DOMAIN-CONTAINING PROTEIN"/>
    <property type="match status" value="1"/>
</dbReference>
<dbReference type="InterPro" id="IPR012338">
    <property type="entry name" value="Beta-lactam/transpept-like"/>
</dbReference>
<sequence>MVRNAFAALCVALLPLSLPLPASAGFPASLPSSARAPLASVSSSGGAVTAGAPPGVTPAAVDAFVARYREATGLPGVAVAVVKGGQVVHVAGYGRTATGERVTADTPMAVASVSKSFTSLAVMQLVEKGEVDLDGPVRDHLPEFTMADPRAARITVRQLLDHTSGMADSAFHERSLPLPATLQGAVARLRMARLAAAPGTAFSYHNTNFQVAARLVEVVGGEPFAHYLRAHVFTPLGMRHSGTVDTERDLPGSARGHLYVLGRPLAVPEPAGFGGGSGGVLSTAADMARWLIAQNRGVPSERSARELRAASERHARYALGWELGTTGRGTPFIGHGGDLFTSTADQLRMPGSGYGVAVMANTGTAFGDAHAITDGLVALIEGAEPEVPSALPYLLIDVVLLSLTLATAGLAARGVARSRRWAARRTGWQRSRLVPYLAPLALCAGMVPVFRVLSRGRDIAWIQLWYLYPTFMLWLVVAAVACTAVVVARLLGAMGARRR</sequence>
<proteinExistence type="predicted"/>
<keyword evidence="5" id="KW-1185">Reference proteome</keyword>
<feature type="transmembrane region" description="Helical" evidence="1">
    <location>
        <begin position="465"/>
        <end position="491"/>
    </location>
</feature>
<evidence type="ECO:0000256" key="2">
    <source>
        <dbReference type="SAM" id="SignalP"/>
    </source>
</evidence>
<dbReference type="InterPro" id="IPR001466">
    <property type="entry name" value="Beta-lactam-related"/>
</dbReference>
<dbReference type="SUPFAM" id="SSF56601">
    <property type="entry name" value="beta-lactamase/transpeptidase-like"/>
    <property type="match status" value="1"/>
</dbReference>
<accession>A0ABW2P0I8</accession>
<feature type="chain" id="PRO_5046793189" evidence="2">
    <location>
        <begin position="25"/>
        <end position="499"/>
    </location>
</feature>
<dbReference type="PANTHER" id="PTHR46825">
    <property type="entry name" value="D-ALANYL-D-ALANINE-CARBOXYPEPTIDASE/ENDOPEPTIDASE AMPH"/>
    <property type="match status" value="1"/>
</dbReference>
<dbReference type="EC" id="3.-.-.-" evidence="4"/>
<organism evidence="4 5">
    <name type="scientific">Sphaerisporangium rhizosphaerae</name>
    <dbReference type="NCBI Taxonomy" id="2269375"/>
    <lineage>
        <taxon>Bacteria</taxon>
        <taxon>Bacillati</taxon>
        <taxon>Actinomycetota</taxon>
        <taxon>Actinomycetes</taxon>
        <taxon>Streptosporangiales</taxon>
        <taxon>Streptosporangiaceae</taxon>
        <taxon>Sphaerisporangium</taxon>
    </lineage>
</organism>
<name>A0ABW2P0I8_9ACTN</name>
<dbReference type="RefSeq" id="WP_380825721.1">
    <property type="nucleotide sequence ID" value="NZ_JBHTCG010000005.1"/>
</dbReference>
<feature type="transmembrane region" description="Helical" evidence="1">
    <location>
        <begin position="433"/>
        <end position="453"/>
    </location>
</feature>
<evidence type="ECO:0000313" key="4">
    <source>
        <dbReference type="EMBL" id="MFC7382467.1"/>
    </source>
</evidence>